<dbReference type="PANTHER" id="PTHR43877">
    <property type="entry name" value="AMINOALKYLPHOSPHONATE N-ACETYLTRANSFERASE-RELATED-RELATED"/>
    <property type="match status" value="1"/>
</dbReference>
<dbReference type="AlphaFoldDB" id="A0A849HAR8"/>
<dbReference type="Gene3D" id="3.40.630.30">
    <property type="match status" value="1"/>
</dbReference>
<dbReference type="CDD" id="cd04301">
    <property type="entry name" value="NAT_SF"/>
    <property type="match status" value="2"/>
</dbReference>
<name>A0A849HAR8_9MICO</name>
<keyword evidence="2" id="KW-0012">Acyltransferase</keyword>
<keyword evidence="1 4" id="KW-0808">Transferase</keyword>
<dbReference type="InterPro" id="IPR000182">
    <property type="entry name" value="GNAT_dom"/>
</dbReference>
<dbReference type="Pfam" id="PF00583">
    <property type="entry name" value="Acetyltransf_1"/>
    <property type="match status" value="2"/>
</dbReference>
<gene>
    <name evidence="4" type="ORF">HJG52_00600</name>
</gene>
<dbReference type="InterPro" id="IPR016181">
    <property type="entry name" value="Acyl_CoA_acyltransferase"/>
</dbReference>
<evidence type="ECO:0000313" key="5">
    <source>
        <dbReference type="Proteomes" id="UP000588586"/>
    </source>
</evidence>
<evidence type="ECO:0000313" key="4">
    <source>
        <dbReference type="EMBL" id="NNM44508.1"/>
    </source>
</evidence>
<evidence type="ECO:0000256" key="1">
    <source>
        <dbReference type="ARBA" id="ARBA00022679"/>
    </source>
</evidence>
<feature type="domain" description="N-acetyltransferase" evidence="3">
    <location>
        <begin position="161"/>
        <end position="302"/>
    </location>
</feature>
<dbReference type="SUPFAM" id="SSF55729">
    <property type="entry name" value="Acyl-CoA N-acyltransferases (Nat)"/>
    <property type="match status" value="1"/>
</dbReference>
<sequence length="302" mass="33290">MGFPARYAVRPHVPDDAPAVLALVEAAEKVDVGEPAIEVEDIQGAWARPSFDLATESIGIFHTEKDGTQTLAASADVFKGRRAEAAVHPDHRGRGLGTWLAGWVEDCARGRGSRLVGQTAPADSSPERFLRDRGYHQMWTSWVLQVPGDRTIEPQPLPDGYTLREFAPGDERTAYQLIEDAFNEWPDRDPTSFEDWASNIVLRPGFEPWQLRFTVDPTGTPVGVAFTILAGTTAYVDQLAVRRDERGRGLARALLVDAFERGRAHGGAVSELSTDSRTGALGLYERVGMVVTQTWRHWATNL</sequence>
<proteinExistence type="predicted"/>
<dbReference type="Proteomes" id="UP000588586">
    <property type="component" value="Unassembled WGS sequence"/>
</dbReference>
<keyword evidence="5" id="KW-1185">Reference proteome</keyword>
<reference evidence="4 5" key="1">
    <citation type="submission" date="2020-04" db="EMBL/GenBank/DDBJ databases">
        <title>Knoellia sp. isolate from air conditioner.</title>
        <authorList>
            <person name="Chea S."/>
            <person name="Kim D.-U."/>
        </authorList>
    </citation>
    <scope>NUCLEOTIDE SEQUENCE [LARGE SCALE GENOMIC DNA]</scope>
    <source>
        <strain evidence="4 5">DB2414S</strain>
    </source>
</reference>
<feature type="domain" description="N-acetyltransferase" evidence="3">
    <location>
        <begin position="7"/>
        <end position="158"/>
    </location>
</feature>
<evidence type="ECO:0000256" key="2">
    <source>
        <dbReference type="ARBA" id="ARBA00023315"/>
    </source>
</evidence>
<comment type="caution">
    <text evidence="4">The sequence shown here is derived from an EMBL/GenBank/DDBJ whole genome shotgun (WGS) entry which is preliminary data.</text>
</comment>
<dbReference type="PANTHER" id="PTHR43877:SF2">
    <property type="entry name" value="AMINOALKYLPHOSPHONATE N-ACETYLTRANSFERASE-RELATED"/>
    <property type="match status" value="1"/>
</dbReference>
<dbReference type="InterPro" id="IPR050832">
    <property type="entry name" value="Bact_Acetyltransf"/>
</dbReference>
<accession>A0A849HAR8</accession>
<dbReference type="GO" id="GO:0016747">
    <property type="term" value="F:acyltransferase activity, transferring groups other than amino-acyl groups"/>
    <property type="evidence" value="ECO:0007669"/>
    <property type="project" value="InterPro"/>
</dbReference>
<evidence type="ECO:0000259" key="3">
    <source>
        <dbReference type="PROSITE" id="PS51186"/>
    </source>
</evidence>
<dbReference type="RefSeq" id="WP_171241651.1">
    <property type="nucleotide sequence ID" value="NZ_JABEPQ010000001.1"/>
</dbReference>
<organism evidence="4 5">
    <name type="scientific">Knoellia koreensis</name>
    <dbReference type="NCBI Taxonomy" id="2730921"/>
    <lineage>
        <taxon>Bacteria</taxon>
        <taxon>Bacillati</taxon>
        <taxon>Actinomycetota</taxon>
        <taxon>Actinomycetes</taxon>
        <taxon>Micrococcales</taxon>
        <taxon>Intrasporangiaceae</taxon>
        <taxon>Knoellia</taxon>
    </lineage>
</organism>
<dbReference type="EMBL" id="JABEPQ010000001">
    <property type="protein sequence ID" value="NNM44508.1"/>
    <property type="molecule type" value="Genomic_DNA"/>
</dbReference>
<protein>
    <submittedName>
        <fullName evidence="4">GNAT family N-acetyltransferase</fullName>
    </submittedName>
</protein>
<dbReference type="PROSITE" id="PS51186">
    <property type="entry name" value="GNAT"/>
    <property type="match status" value="2"/>
</dbReference>